<reference evidence="2 3" key="1">
    <citation type="submission" date="2019-03" db="EMBL/GenBank/DDBJ databases">
        <title>Genomics of glacier-inhabiting Cryobacterium strains.</title>
        <authorList>
            <person name="Liu Q."/>
            <person name="Xin Y.-H."/>
        </authorList>
    </citation>
    <scope>NUCLEOTIDE SEQUENCE [LARGE SCALE GENOMIC DNA]</scope>
    <source>
        <strain evidence="2 3">MDB1-5</strain>
    </source>
</reference>
<name>A0ABY2IPN5_9MICO</name>
<dbReference type="RefSeq" id="WP_134561301.1">
    <property type="nucleotide sequence ID" value="NZ_SOFS01000015.1"/>
</dbReference>
<keyword evidence="3" id="KW-1185">Reference proteome</keyword>
<comment type="caution">
    <text evidence="2">The sequence shown here is derived from an EMBL/GenBank/DDBJ whole genome shotgun (WGS) entry which is preliminary data.</text>
</comment>
<evidence type="ECO:0008006" key="4">
    <source>
        <dbReference type="Google" id="ProtNLM"/>
    </source>
</evidence>
<dbReference type="Proteomes" id="UP000297604">
    <property type="component" value="Unassembled WGS sequence"/>
</dbReference>
<organism evidence="2 3">
    <name type="scientific">Cryobacterium glucosi</name>
    <dbReference type="NCBI Taxonomy" id="1259175"/>
    <lineage>
        <taxon>Bacteria</taxon>
        <taxon>Bacillati</taxon>
        <taxon>Actinomycetota</taxon>
        <taxon>Actinomycetes</taxon>
        <taxon>Micrococcales</taxon>
        <taxon>Microbacteriaceae</taxon>
        <taxon>Cryobacterium</taxon>
    </lineage>
</organism>
<dbReference type="EMBL" id="SOFS01000015">
    <property type="protein sequence ID" value="TFC21756.1"/>
    <property type="molecule type" value="Genomic_DNA"/>
</dbReference>
<proteinExistence type="predicted"/>
<dbReference type="Gene3D" id="3.20.20.80">
    <property type="entry name" value="Glycosidases"/>
    <property type="match status" value="1"/>
</dbReference>
<feature type="region of interest" description="Disordered" evidence="1">
    <location>
        <begin position="53"/>
        <end position="79"/>
    </location>
</feature>
<protein>
    <recommendedName>
        <fullName evidence="4">Lyzozyme M1 (1,4-beta-N-acetylmuramidase), GH25 family</fullName>
    </recommendedName>
</protein>
<gene>
    <name evidence="2" type="ORF">E3O46_05965</name>
</gene>
<dbReference type="InterPro" id="IPR017853">
    <property type="entry name" value="GH"/>
</dbReference>
<evidence type="ECO:0000313" key="2">
    <source>
        <dbReference type="EMBL" id="TFC21756.1"/>
    </source>
</evidence>
<evidence type="ECO:0000313" key="3">
    <source>
        <dbReference type="Proteomes" id="UP000297604"/>
    </source>
</evidence>
<dbReference type="SUPFAM" id="SSF51445">
    <property type="entry name" value="(Trans)glycosidases"/>
    <property type="match status" value="1"/>
</dbReference>
<evidence type="ECO:0000256" key="1">
    <source>
        <dbReference type="SAM" id="MobiDB-lite"/>
    </source>
</evidence>
<sequence length="285" mass="29989">MRRLSVTRHPGKGPVAPPIFGAALLVILAVGLPLAAIQVAGAIRPDPATSVPSGIPAVSPTEAPTPVPTVSAQSSRAQPSPAIRALDSDNPISDPAWFVQAYEAGFRLYILSSTEFGTCTPLARTQAQLAMAIDAGLAIAAYTRDPRCWREGIAATGSFRIRLQFFALDIETGGPPLTRAMITGVQSTGVRPVVYTGARMWDDIMGAGTTEFSDVALWDAVPVQPGATAVAGLPDDPVDLLSPAPIPFGGWNASGNLRVGVQQHFERVFNGVNIDVNTFARSFLY</sequence>
<accession>A0ABY2IPN5</accession>